<feature type="compositionally biased region" description="Low complexity" evidence="1">
    <location>
        <begin position="349"/>
        <end position="377"/>
    </location>
</feature>
<keyword evidence="3" id="KW-0808">Transferase</keyword>
<feature type="compositionally biased region" description="Polar residues" evidence="1">
    <location>
        <begin position="989"/>
        <end position="1000"/>
    </location>
</feature>
<dbReference type="PANTHER" id="PTHR47907:SF4">
    <property type="entry name" value="BMP-2-INDUCIBLE PROTEIN KINASE ISOFORM X1"/>
    <property type="match status" value="1"/>
</dbReference>
<dbReference type="InterPro" id="IPR008271">
    <property type="entry name" value="Ser/Thr_kinase_AS"/>
</dbReference>
<dbReference type="PANTHER" id="PTHR47907">
    <property type="entry name" value="PROTEIN KINASE DOMAIN-CONTAINING PROTEIN"/>
    <property type="match status" value="1"/>
</dbReference>
<feature type="compositionally biased region" description="Low complexity" evidence="1">
    <location>
        <begin position="620"/>
        <end position="632"/>
    </location>
</feature>
<accession>A0A2B4RJU3</accession>
<name>A0A2B4RJU3_STYPI</name>
<dbReference type="EMBL" id="LSMT01000520">
    <property type="protein sequence ID" value="PFX16760.1"/>
    <property type="molecule type" value="Genomic_DNA"/>
</dbReference>
<feature type="compositionally biased region" description="Low complexity" evidence="1">
    <location>
        <begin position="563"/>
        <end position="582"/>
    </location>
</feature>
<keyword evidence="3" id="KW-0418">Kinase</keyword>
<dbReference type="SMART" id="SM00220">
    <property type="entry name" value="S_TKc"/>
    <property type="match status" value="1"/>
</dbReference>
<evidence type="ECO:0000256" key="1">
    <source>
        <dbReference type="SAM" id="MobiDB-lite"/>
    </source>
</evidence>
<dbReference type="Pfam" id="PF00069">
    <property type="entry name" value="Pkinase"/>
    <property type="match status" value="1"/>
</dbReference>
<feature type="compositionally biased region" description="Polar residues" evidence="1">
    <location>
        <begin position="378"/>
        <end position="390"/>
    </location>
</feature>
<evidence type="ECO:0000313" key="4">
    <source>
        <dbReference type="Proteomes" id="UP000225706"/>
    </source>
</evidence>
<organism evidence="3 4">
    <name type="scientific">Stylophora pistillata</name>
    <name type="common">Smooth cauliflower coral</name>
    <dbReference type="NCBI Taxonomy" id="50429"/>
    <lineage>
        <taxon>Eukaryota</taxon>
        <taxon>Metazoa</taxon>
        <taxon>Cnidaria</taxon>
        <taxon>Anthozoa</taxon>
        <taxon>Hexacorallia</taxon>
        <taxon>Scleractinia</taxon>
        <taxon>Astrocoeniina</taxon>
        <taxon>Pocilloporidae</taxon>
        <taxon>Stylophora</taxon>
    </lineage>
</organism>
<feature type="compositionally biased region" description="Basic and acidic residues" evidence="1">
    <location>
        <begin position="921"/>
        <end position="933"/>
    </location>
</feature>
<sequence>MMKKFFSSGSGNDHQSGFVGKTLVVGRCQCIVEEVIAEGGFSLVFLVRVPNGKKHALKRISVNNKHDLAVCKQEIDIMKLMSGHKNAITYLACTINQISPGIFEVLILMEYCREGHVVQLMNEHISSGFSESLVLKIFTDTCEAVAKLHQADPPVIHRDLKVENILCSSRGDFVLCDYGSATRRIVNPQEEGVTKVEEEIQKYTTLSYRAPEMIDLYSGKIISTKADIWALGCLLYKMCFFTLPFGESPLAIQSGQFTFPENSRHSPELHRLIGYILNPDPDTRPDIFQVSYVAFKLRGLECPVANTKNVKIPDSLPEISSEGPQKTENTGRVTPKLRRPEGPVTTSLAPRQRPRAGQGAQQLSSSQASSHLSHIASPQQSRKQFTQAQRGTLDVQHGHGLSHMASPRQNRRNISQNHTREQENYGPHLQAQGNLGQVQDPRGVAHGRPDMVAGQLMGVPQASTVFHQGHQAQQGVNVGYPKQMTREQYLQQQYLQQQQLAQQQYLQQQQQQQMLLRQQEHQRLLQQQQQQQLLQQQQQQQLAQQQLNYQREVQPGQPYHPGQQHQQQQQQQQQRQQNVTQQMYHDSDQCQLNPFYEYQQYPVETAYQRDVHDHGTVHPQMSMQSSQDSGQDASRPSDARLLRPRYMSHNRSRSDPNFAIGNQSKVQVQAARLTPLPNEINSQYRSPSDPSLNLAKENDQIDMPLVDIESNEGSTPHWNPFSPFYQSSEQDFVSTPSEVTDDDFASLRESDVKKSHVGVNITYHQPYTANPHTSELQQGTDLFGATAFGIQVPESYSNRATGEFADGENLSAQFTDDASTGTDPQQYVAHVVQDGNNPFLQGYRSSEIEQTLNLVDQASSDSEPEENTELVECPPPSPGFSDPFGAAPFVLQKGKQGPPAAPDAFGAAPFTPRAPSQPKGNSEHLAKKPEDHSQPNTDSFGLSSQFTSMQVGTVAGGSANNLGSTPFHDLNEGFGGSAPFGGNVERDSSQAATFEDQSGLVNPAAEFMDNLEDPFGGVSFNANPAVRRRNARKQQASLKEAPVSAARSDQAPRARPRRLLPQTPDENPRVTRPGQQARVQGPVVISVGQPSQGPKKTDPKSTGNRSAYAAT</sequence>
<feature type="compositionally biased region" description="Polar residues" evidence="1">
    <location>
        <begin position="1088"/>
        <end position="1105"/>
    </location>
</feature>
<dbReference type="InterPro" id="IPR011009">
    <property type="entry name" value="Kinase-like_dom_sf"/>
</dbReference>
<feature type="compositionally biased region" description="Polar residues" evidence="1">
    <location>
        <begin position="322"/>
        <end position="332"/>
    </location>
</feature>
<evidence type="ECO:0000259" key="2">
    <source>
        <dbReference type="PROSITE" id="PS50011"/>
    </source>
</evidence>
<protein>
    <submittedName>
        <fullName evidence="3">AP2-associated protein kinase 1</fullName>
    </submittedName>
</protein>
<evidence type="ECO:0000313" key="3">
    <source>
        <dbReference type="EMBL" id="PFX16760.1"/>
    </source>
</evidence>
<dbReference type="PROSITE" id="PS50011">
    <property type="entry name" value="PROTEIN_KINASE_DOM"/>
    <property type="match status" value="1"/>
</dbReference>
<dbReference type="STRING" id="50429.A0A2B4RJU3"/>
<dbReference type="Gene3D" id="1.10.510.10">
    <property type="entry name" value="Transferase(Phosphotransferase) domain 1"/>
    <property type="match status" value="1"/>
</dbReference>
<feature type="region of interest" description="Disordered" evidence="1">
    <location>
        <begin position="856"/>
        <end position="1111"/>
    </location>
</feature>
<feature type="compositionally biased region" description="Low complexity" evidence="1">
    <location>
        <begin position="902"/>
        <end position="911"/>
    </location>
</feature>
<feature type="compositionally biased region" description="Polar residues" evidence="1">
    <location>
        <begin position="934"/>
        <end position="951"/>
    </location>
</feature>
<dbReference type="AlphaFoldDB" id="A0A2B4RJU3"/>
<dbReference type="CDD" id="cd14037">
    <property type="entry name" value="STKc_NAK_like"/>
    <property type="match status" value="1"/>
</dbReference>
<dbReference type="OrthoDB" id="2018507at2759"/>
<comment type="caution">
    <text evidence="3">The sequence shown here is derived from an EMBL/GenBank/DDBJ whole genome shotgun (WGS) entry which is preliminary data.</text>
</comment>
<dbReference type="PROSITE" id="PS00108">
    <property type="entry name" value="PROTEIN_KINASE_ST"/>
    <property type="match status" value="1"/>
</dbReference>
<dbReference type="GO" id="GO:0005524">
    <property type="term" value="F:ATP binding"/>
    <property type="evidence" value="ECO:0007669"/>
    <property type="project" value="InterPro"/>
</dbReference>
<dbReference type="Proteomes" id="UP000225706">
    <property type="component" value="Unassembled WGS sequence"/>
</dbReference>
<feature type="region of interest" description="Disordered" evidence="1">
    <location>
        <begin position="313"/>
        <end position="391"/>
    </location>
</feature>
<dbReference type="GO" id="GO:0004672">
    <property type="term" value="F:protein kinase activity"/>
    <property type="evidence" value="ECO:0007669"/>
    <property type="project" value="InterPro"/>
</dbReference>
<gene>
    <name evidence="3" type="primary">Aak1</name>
    <name evidence="3" type="ORF">AWC38_SpisGene18935</name>
</gene>
<dbReference type="SUPFAM" id="SSF56112">
    <property type="entry name" value="Protein kinase-like (PK-like)"/>
    <property type="match status" value="1"/>
</dbReference>
<keyword evidence="4" id="KW-1185">Reference proteome</keyword>
<proteinExistence type="predicted"/>
<feature type="domain" description="Protein kinase" evidence="2">
    <location>
        <begin position="30"/>
        <end position="295"/>
    </location>
</feature>
<feature type="region of interest" description="Disordered" evidence="1">
    <location>
        <begin position="616"/>
        <end position="637"/>
    </location>
</feature>
<dbReference type="InterPro" id="IPR000719">
    <property type="entry name" value="Prot_kinase_dom"/>
</dbReference>
<reference evidence="4" key="1">
    <citation type="journal article" date="2017" name="bioRxiv">
        <title>Comparative analysis of the genomes of Stylophora pistillata and Acropora digitifera provides evidence for extensive differences between species of corals.</title>
        <authorList>
            <person name="Voolstra C.R."/>
            <person name="Li Y."/>
            <person name="Liew Y.J."/>
            <person name="Baumgarten S."/>
            <person name="Zoccola D."/>
            <person name="Flot J.-F."/>
            <person name="Tambutte S."/>
            <person name="Allemand D."/>
            <person name="Aranda M."/>
        </authorList>
    </citation>
    <scope>NUCLEOTIDE SEQUENCE [LARGE SCALE GENOMIC DNA]</scope>
</reference>
<feature type="region of interest" description="Disordered" evidence="1">
    <location>
        <begin position="554"/>
        <end position="585"/>
    </location>
</feature>
<dbReference type="InterPro" id="IPR051744">
    <property type="entry name" value="AP2_assoc_SerThr_kinase"/>
</dbReference>